<comment type="subunit">
    <text evidence="5">The Tat system comprises two distinct complexes: a TatABC complex, containing multiple copies of TatA, TatB and TatC subunits, and a separate TatA complex, containing only TatA subunits. Substrates initially bind to the TatABC complex, which probably triggers association of the separate TatA complex to form the active translocon.</text>
</comment>
<dbReference type="PANTHER" id="PTHR30371">
    <property type="entry name" value="SEC-INDEPENDENT PROTEIN TRANSLOCASE PROTEIN TATC"/>
    <property type="match status" value="1"/>
</dbReference>
<feature type="transmembrane region" description="Helical" evidence="5">
    <location>
        <begin position="117"/>
        <end position="139"/>
    </location>
</feature>
<sequence length="277" mass="30505">MAEKTPDEAADAKTMPLLDHLIELRRRLLWSVVTLFLAFIVCWFFSKQIFDFLAQPLANILLKETGRKFIYTNLTEAFFTQVKCAFFGAAVISFPVFAIQIWKFVAPGLYKHEKGAFLPFLIATPVLFTAGAAVLYYVMLPMAWKFFLGFQSAGGPDALPVQLEARVGDYISLVMKLIFAFGLCFQLPVVLTLLVRAGITTAAGLAAKRKYAIVGVFIVAAIITPPDPVSQVSLAIPLLLLYEVSVFAAKIVEKQKLAREAALEKELADIGTDVTTS</sequence>
<dbReference type="PROSITE" id="PS01218">
    <property type="entry name" value="TATC"/>
    <property type="match status" value="1"/>
</dbReference>
<keyword evidence="5" id="KW-0813">Transport</keyword>
<keyword evidence="5" id="KW-0653">Protein transport</keyword>
<keyword evidence="5" id="KW-0811">Translocation</keyword>
<keyword evidence="5" id="KW-1003">Cell membrane</keyword>
<evidence type="ECO:0000256" key="1">
    <source>
        <dbReference type="ARBA" id="ARBA00004141"/>
    </source>
</evidence>
<comment type="subcellular location">
    <subcellularLocation>
        <location evidence="5">Cell membrane</location>
        <topology evidence="5">Multi-pass membrane protein</topology>
    </subcellularLocation>
    <subcellularLocation>
        <location evidence="1">Membrane</location>
        <topology evidence="1">Multi-pass membrane protein</topology>
    </subcellularLocation>
</comment>
<keyword evidence="3 5" id="KW-1133">Transmembrane helix</keyword>
<dbReference type="PRINTS" id="PR01840">
    <property type="entry name" value="TATCFAMILY"/>
</dbReference>
<feature type="transmembrane region" description="Helical" evidence="5">
    <location>
        <begin position="28"/>
        <end position="46"/>
    </location>
</feature>
<feature type="transmembrane region" description="Helical" evidence="5">
    <location>
        <begin position="177"/>
        <end position="199"/>
    </location>
</feature>
<reference evidence="6 7" key="1">
    <citation type="submission" date="2019-08" db="EMBL/GenBank/DDBJ databases">
        <title>Hyperibacter terrae gen. nov., sp. nov. and Hyperibacter viscosus sp. nov., two new members in the family Rhodospirillaceae isolated from the rhizosphere of Hypericum perforatum.</title>
        <authorList>
            <person name="Noviana Z."/>
        </authorList>
    </citation>
    <scope>NUCLEOTIDE SEQUENCE [LARGE SCALE GENOMIC DNA]</scope>
    <source>
        <strain evidence="6 7">R5913</strain>
    </source>
</reference>
<dbReference type="HAMAP" id="MF_00902">
    <property type="entry name" value="TatC"/>
    <property type="match status" value="1"/>
</dbReference>
<dbReference type="GO" id="GO:0065002">
    <property type="term" value="P:intracellular protein transmembrane transport"/>
    <property type="evidence" value="ECO:0007669"/>
    <property type="project" value="TreeGrafter"/>
</dbReference>
<comment type="function">
    <text evidence="5">Part of the twin-arginine translocation (Tat) system that transports large folded proteins containing a characteristic twin-arginine motif in their signal peptide across membranes. Together with TatB, TatC is part of a receptor directly interacting with Tat signal peptides.</text>
</comment>
<feature type="transmembrane region" description="Helical" evidence="5">
    <location>
        <begin position="85"/>
        <end position="105"/>
    </location>
</feature>
<evidence type="ECO:0000256" key="4">
    <source>
        <dbReference type="ARBA" id="ARBA00023136"/>
    </source>
</evidence>
<keyword evidence="4 5" id="KW-0472">Membrane</keyword>
<feature type="transmembrane region" description="Helical" evidence="5">
    <location>
        <begin position="232"/>
        <end position="252"/>
    </location>
</feature>
<comment type="similarity">
    <text evidence="5">Belongs to the TatC family.</text>
</comment>
<keyword evidence="2 5" id="KW-0812">Transmembrane</keyword>
<evidence type="ECO:0000313" key="6">
    <source>
        <dbReference type="EMBL" id="QEX17388.1"/>
    </source>
</evidence>
<dbReference type="RefSeq" id="WP_151177656.1">
    <property type="nucleotide sequence ID" value="NZ_CP042906.1"/>
</dbReference>
<evidence type="ECO:0000256" key="5">
    <source>
        <dbReference type="HAMAP-Rule" id="MF_00902"/>
    </source>
</evidence>
<dbReference type="GO" id="GO:0009977">
    <property type="term" value="F:proton motive force dependent protein transmembrane transporter activity"/>
    <property type="evidence" value="ECO:0007669"/>
    <property type="project" value="TreeGrafter"/>
</dbReference>
<accession>A0A5J6MIU2</accession>
<dbReference type="InterPro" id="IPR002033">
    <property type="entry name" value="TatC"/>
</dbReference>
<organism evidence="6 7">
    <name type="scientific">Hypericibacter terrae</name>
    <dbReference type="NCBI Taxonomy" id="2602015"/>
    <lineage>
        <taxon>Bacteria</taxon>
        <taxon>Pseudomonadati</taxon>
        <taxon>Pseudomonadota</taxon>
        <taxon>Alphaproteobacteria</taxon>
        <taxon>Rhodospirillales</taxon>
        <taxon>Dongiaceae</taxon>
        <taxon>Hypericibacter</taxon>
    </lineage>
</organism>
<protein>
    <recommendedName>
        <fullName evidence="5">Sec-independent protein translocase protein TatC</fullName>
    </recommendedName>
</protein>
<gene>
    <name evidence="5 6" type="primary">tatC</name>
    <name evidence="6" type="ORF">FRZ44_26880</name>
</gene>
<keyword evidence="7" id="KW-1185">Reference proteome</keyword>
<dbReference type="NCBIfam" id="TIGR00945">
    <property type="entry name" value="tatC"/>
    <property type="match status" value="1"/>
</dbReference>
<dbReference type="OrthoDB" id="9777044at2"/>
<proteinExistence type="inferred from homology"/>
<dbReference type="GO" id="GO:0033281">
    <property type="term" value="C:TAT protein transport complex"/>
    <property type="evidence" value="ECO:0007669"/>
    <property type="project" value="UniProtKB-UniRule"/>
</dbReference>
<name>A0A5J6MIU2_9PROT</name>
<dbReference type="InterPro" id="IPR019820">
    <property type="entry name" value="Sec-indep_translocase_CS"/>
</dbReference>
<dbReference type="EMBL" id="CP042906">
    <property type="protein sequence ID" value="QEX17388.1"/>
    <property type="molecule type" value="Genomic_DNA"/>
</dbReference>
<evidence type="ECO:0000313" key="7">
    <source>
        <dbReference type="Proteomes" id="UP000326202"/>
    </source>
</evidence>
<dbReference type="KEGG" id="htq:FRZ44_26880"/>
<dbReference type="PANTHER" id="PTHR30371:SF0">
    <property type="entry name" value="SEC-INDEPENDENT PROTEIN TRANSLOCASE PROTEIN TATC, CHLOROPLASTIC-RELATED"/>
    <property type="match status" value="1"/>
</dbReference>
<evidence type="ECO:0000256" key="3">
    <source>
        <dbReference type="ARBA" id="ARBA00022989"/>
    </source>
</evidence>
<feature type="transmembrane region" description="Helical" evidence="5">
    <location>
        <begin position="211"/>
        <end position="226"/>
    </location>
</feature>
<dbReference type="AlphaFoldDB" id="A0A5J6MIU2"/>
<evidence type="ECO:0000256" key="2">
    <source>
        <dbReference type="ARBA" id="ARBA00022692"/>
    </source>
</evidence>
<dbReference type="Proteomes" id="UP000326202">
    <property type="component" value="Chromosome"/>
</dbReference>
<dbReference type="GO" id="GO:0043953">
    <property type="term" value="P:protein transport by the Tat complex"/>
    <property type="evidence" value="ECO:0007669"/>
    <property type="project" value="UniProtKB-UniRule"/>
</dbReference>
<dbReference type="Pfam" id="PF00902">
    <property type="entry name" value="TatC"/>
    <property type="match status" value="1"/>
</dbReference>